<dbReference type="Pfam" id="PF13188">
    <property type="entry name" value="PAS_8"/>
    <property type="match status" value="1"/>
</dbReference>
<reference evidence="19" key="1">
    <citation type="journal article" date="2019" name="Int. J. Syst. Evol. Microbiol.">
        <title>The Global Catalogue of Microorganisms (GCM) 10K type strain sequencing project: providing services to taxonomists for standard genome sequencing and annotation.</title>
        <authorList>
            <consortium name="The Broad Institute Genomics Platform"/>
            <consortium name="The Broad Institute Genome Sequencing Center for Infectious Disease"/>
            <person name="Wu L."/>
            <person name="Ma J."/>
        </authorList>
    </citation>
    <scope>NUCLEOTIDE SEQUENCE [LARGE SCALE GENOMIC DNA]</scope>
    <source>
        <strain evidence="19">CCM 7403</strain>
    </source>
</reference>
<evidence type="ECO:0000313" key="18">
    <source>
        <dbReference type="EMBL" id="GGD16788.1"/>
    </source>
</evidence>
<feature type="transmembrane region" description="Helical" evidence="16">
    <location>
        <begin position="152"/>
        <end position="176"/>
    </location>
</feature>
<dbReference type="PROSITE" id="PS50109">
    <property type="entry name" value="HIS_KIN"/>
    <property type="match status" value="1"/>
</dbReference>
<feature type="transmembrane region" description="Helical" evidence="16">
    <location>
        <begin position="12"/>
        <end position="32"/>
    </location>
</feature>
<proteinExistence type="predicted"/>
<feature type="transmembrane region" description="Helical" evidence="16">
    <location>
        <begin position="72"/>
        <end position="92"/>
    </location>
</feature>
<dbReference type="SMART" id="SM00388">
    <property type="entry name" value="HisKA"/>
    <property type="match status" value="1"/>
</dbReference>
<dbReference type="InterPro" id="IPR005467">
    <property type="entry name" value="His_kinase_dom"/>
</dbReference>
<dbReference type="PRINTS" id="PR00344">
    <property type="entry name" value="BCTRLSENSOR"/>
</dbReference>
<comment type="caution">
    <text evidence="18">The sequence shown here is derived from an EMBL/GenBank/DDBJ whole genome shotgun (WGS) entry which is preliminary data.</text>
</comment>
<evidence type="ECO:0000256" key="13">
    <source>
        <dbReference type="ARBA" id="ARBA00023136"/>
    </source>
</evidence>
<keyword evidence="6" id="KW-0808">Transferase</keyword>
<keyword evidence="8" id="KW-0547">Nucleotide-binding</keyword>
<dbReference type="Pfam" id="PF00512">
    <property type="entry name" value="HisKA"/>
    <property type="match status" value="1"/>
</dbReference>
<dbReference type="InterPro" id="IPR003594">
    <property type="entry name" value="HATPase_dom"/>
</dbReference>
<feature type="domain" description="Histidine kinase" evidence="17">
    <location>
        <begin position="457"/>
        <end position="670"/>
    </location>
</feature>
<dbReference type="SMART" id="SM00091">
    <property type="entry name" value="PAS"/>
    <property type="match status" value="1"/>
</dbReference>
<keyword evidence="12" id="KW-0902">Two-component regulatory system</keyword>
<dbReference type="CDD" id="cd00082">
    <property type="entry name" value="HisKA"/>
    <property type="match status" value="1"/>
</dbReference>
<keyword evidence="13 16" id="KW-0472">Membrane</keyword>
<dbReference type="Pfam" id="PF02518">
    <property type="entry name" value="HATPase_c"/>
    <property type="match status" value="1"/>
</dbReference>
<dbReference type="SMART" id="SM00387">
    <property type="entry name" value="HATPase_c"/>
    <property type="match status" value="1"/>
</dbReference>
<dbReference type="Gene3D" id="3.30.565.10">
    <property type="entry name" value="Histidine kinase-like ATPase, C-terminal domain"/>
    <property type="match status" value="1"/>
</dbReference>
<accession>A0ABQ1Q7V2</accession>
<comment type="subcellular location">
    <subcellularLocation>
        <location evidence="3">Cell membrane</location>
    </subcellularLocation>
    <subcellularLocation>
        <location evidence="2">Membrane</location>
        <topology evidence="2">Multi-pass membrane protein</topology>
    </subcellularLocation>
</comment>
<dbReference type="Gene3D" id="3.30.450.20">
    <property type="entry name" value="PAS domain"/>
    <property type="match status" value="1"/>
</dbReference>
<evidence type="ECO:0000256" key="9">
    <source>
        <dbReference type="ARBA" id="ARBA00022777"/>
    </source>
</evidence>
<feature type="transmembrane region" description="Helical" evidence="16">
    <location>
        <begin position="219"/>
        <end position="237"/>
    </location>
</feature>
<organism evidence="18 19">
    <name type="scientific">Nocardioides daphniae</name>
    <dbReference type="NCBI Taxonomy" id="402297"/>
    <lineage>
        <taxon>Bacteria</taxon>
        <taxon>Bacillati</taxon>
        <taxon>Actinomycetota</taxon>
        <taxon>Actinomycetes</taxon>
        <taxon>Propionibacteriales</taxon>
        <taxon>Nocardioidaceae</taxon>
        <taxon>Nocardioides</taxon>
    </lineage>
</organism>
<dbReference type="EC" id="2.7.13.3" evidence="4"/>
<keyword evidence="15" id="KW-0175">Coiled coil</keyword>
<dbReference type="RefSeq" id="WP_188421308.1">
    <property type="nucleotide sequence ID" value="NZ_BMCK01000002.1"/>
</dbReference>
<sequence>MAAATTVERPDKWYWVLWGIAAAVLCLSVYGAEATGEVGQMPHVWLFSTVAFTWITLDWNAPGLLPRPTRRFALTVATLAVMAAATALSMDASASDTARSVVAVPLQAFLMAFLYRWGRHVLRSPAHPHLTGVTAWRNAWVRNWAPTSARDLGLLAVGALVSGAVGLVIGAAPGLHLGHVSTSVALQWMAHVFVVTSVGGATTLITFGTWSPATLREPWLRILAVWLLSVGLLWWVYSTGAVNMAWLAVLPVVYVALTHGPWVTNTFGLLIGLVSILFSPSLNTIENADSPVPLGTVMDLVVSTFILVALLVAQLSQRREQLVEDLERERGRARRRLEILQNVFESMHDGVILVDRHLDIRMYNGAAVTLLGRSFPASPPESWTSWFGLTRLDGSSLSDQELIEAAYINLGVDDGSRLLRQTVTRVSADPEDGWMLFLTDITEHHARLQELSGFAGLVAHDLRSPLTSLEGWLEMAEEALSSRDPEEAGALLVRARASNRRMREVISDWLDYTVVREGALFLEAFPLATPVRAVVAHASETGPHVFTVDTPHHVRADLGLVRQLLANLIGNASKFVRPGATPTITVRSVPDQRGWVRVEVSDEGIGLPVGEEDRIFDDYHRASGAAQDKEGYGMGLAACRRIVERHGGQISACTNERGGATFAFTLPAAQWPADSSTPE</sequence>
<dbReference type="InterPro" id="IPR036890">
    <property type="entry name" value="HATPase_C_sf"/>
</dbReference>
<gene>
    <name evidence="18" type="ORF">GCM10007231_14670</name>
</gene>
<evidence type="ECO:0000256" key="11">
    <source>
        <dbReference type="ARBA" id="ARBA00022989"/>
    </source>
</evidence>
<keyword evidence="10" id="KW-0067">ATP-binding</keyword>
<dbReference type="PANTHER" id="PTHR42878">
    <property type="entry name" value="TWO-COMPONENT HISTIDINE KINASE"/>
    <property type="match status" value="1"/>
</dbReference>
<dbReference type="InterPro" id="IPR003661">
    <property type="entry name" value="HisK_dim/P_dom"/>
</dbReference>
<evidence type="ECO:0000256" key="14">
    <source>
        <dbReference type="ARBA" id="ARBA00039401"/>
    </source>
</evidence>
<evidence type="ECO:0000256" key="3">
    <source>
        <dbReference type="ARBA" id="ARBA00004236"/>
    </source>
</evidence>
<keyword evidence="5" id="KW-0597">Phosphoprotein</keyword>
<dbReference type="InterPro" id="IPR004358">
    <property type="entry name" value="Sig_transdc_His_kin-like_C"/>
</dbReference>
<evidence type="ECO:0000256" key="4">
    <source>
        <dbReference type="ARBA" id="ARBA00012438"/>
    </source>
</evidence>
<evidence type="ECO:0000256" key="8">
    <source>
        <dbReference type="ARBA" id="ARBA00022741"/>
    </source>
</evidence>
<evidence type="ECO:0000256" key="5">
    <source>
        <dbReference type="ARBA" id="ARBA00022553"/>
    </source>
</evidence>
<feature type="coiled-coil region" evidence="15">
    <location>
        <begin position="312"/>
        <end position="343"/>
    </location>
</feature>
<dbReference type="Gene3D" id="1.10.287.130">
    <property type="match status" value="1"/>
</dbReference>
<dbReference type="InterPro" id="IPR000014">
    <property type="entry name" value="PAS"/>
</dbReference>
<dbReference type="SUPFAM" id="SSF55874">
    <property type="entry name" value="ATPase domain of HSP90 chaperone/DNA topoisomerase II/histidine kinase"/>
    <property type="match status" value="1"/>
</dbReference>
<evidence type="ECO:0000256" key="15">
    <source>
        <dbReference type="SAM" id="Coils"/>
    </source>
</evidence>
<dbReference type="InterPro" id="IPR050351">
    <property type="entry name" value="BphY/WalK/GraS-like"/>
</dbReference>
<evidence type="ECO:0000259" key="17">
    <source>
        <dbReference type="PROSITE" id="PS50109"/>
    </source>
</evidence>
<dbReference type="PANTHER" id="PTHR42878:SF7">
    <property type="entry name" value="SENSOR HISTIDINE KINASE GLRK"/>
    <property type="match status" value="1"/>
</dbReference>
<feature type="transmembrane region" description="Helical" evidence="16">
    <location>
        <begin position="98"/>
        <end position="115"/>
    </location>
</feature>
<feature type="transmembrane region" description="Helical" evidence="16">
    <location>
        <begin position="267"/>
        <end position="285"/>
    </location>
</feature>
<evidence type="ECO:0000256" key="2">
    <source>
        <dbReference type="ARBA" id="ARBA00004141"/>
    </source>
</evidence>
<dbReference type="InterPro" id="IPR035965">
    <property type="entry name" value="PAS-like_dom_sf"/>
</dbReference>
<dbReference type="InterPro" id="IPR036097">
    <property type="entry name" value="HisK_dim/P_sf"/>
</dbReference>
<evidence type="ECO:0000256" key="7">
    <source>
        <dbReference type="ARBA" id="ARBA00022692"/>
    </source>
</evidence>
<feature type="transmembrane region" description="Helical" evidence="16">
    <location>
        <begin position="188"/>
        <end position="207"/>
    </location>
</feature>
<evidence type="ECO:0000313" key="19">
    <source>
        <dbReference type="Proteomes" id="UP000630594"/>
    </source>
</evidence>
<dbReference type="Proteomes" id="UP000630594">
    <property type="component" value="Unassembled WGS sequence"/>
</dbReference>
<keyword evidence="11 16" id="KW-1133">Transmembrane helix</keyword>
<feature type="transmembrane region" description="Helical" evidence="16">
    <location>
        <begin position="44"/>
        <end position="65"/>
    </location>
</feature>
<evidence type="ECO:0000256" key="1">
    <source>
        <dbReference type="ARBA" id="ARBA00000085"/>
    </source>
</evidence>
<keyword evidence="9" id="KW-0418">Kinase</keyword>
<evidence type="ECO:0000256" key="10">
    <source>
        <dbReference type="ARBA" id="ARBA00022840"/>
    </source>
</evidence>
<comment type="catalytic activity">
    <reaction evidence="1">
        <text>ATP + protein L-histidine = ADP + protein N-phospho-L-histidine.</text>
        <dbReference type="EC" id="2.7.13.3"/>
    </reaction>
</comment>
<feature type="transmembrane region" description="Helical" evidence="16">
    <location>
        <begin position="291"/>
        <end position="313"/>
    </location>
</feature>
<dbReference type="EMBL" id="BMCK01000002">
    <property type="protein sequence ID" value="GGD16788.1"/>
    <property type="molecule type" value="Genomic_DNA"/>
</dbReference>
<dbReference type="SUPFAM" id="SSF55785">
    <property type="entry name" value="PYP-like sensor domain (PAS domain)"/>
    <property type="match status" value="1"/>
</dbReference>
<evidence type="ECO:0000256" key="12">
    <source>
        <dbReference type="ARBA" id="ARBA00023012"/>
    </source>
</evidence>
<keyword evidence="7 16" id="KW-0812">Transmembrane</keyword>
<evidence type="ECO:0000256" key="16">
    <source>
        <dbReference type="SAM" id="Phobius"/>
    </source>
</evidence>
<keyword evidence="19" id="KW-1185">Reference proteome</keyword>
<protein>
    <recommendedName>
        <fullName evidence="14">Sensor-like histidine kinase SenX3</fullName>
        <ecNumber evidence="4">2.7.13.3</ecNumber>
    </recommendedName>
</protein>
<evidence type="ECO:0000256" key="6">
    <source>
        <dbReference type="ARBA" id="ARBA00022679"/>
    </source>
</evidence>
<dbReference type="SUPFAM" id="SSF47384">
    <property type="entry name" value="Homodimeric domain of signal transducing histidine kinase"/>
    <property type="match status" value="1"/>
</dbReference>
<name>A0ABQ1Q7V2_9ACTN</name>